<dbReference type="AlphaFoldDB" id="A0A0S3JPI6"/>
<gene>
    <name evidence="2" type="ORF">DB34_14200</name>
</gene>
<feature type="region of interest" description="Disordered" evidence="1">
    <location>
        <begin position="90"/>
        <end position="210"/>
    </location>
</feature>
<organism evidence="2">
    <name type="scientific">Acetobacter pasteurianus</name>
    <name type="common">Acetobacter turbidans</name>
    <dbReference type="NCBI Taxonomy" id="438"/>
    <lineage>
        <taxon>Bacteria</taxon>
        <taxon>Pseudomonadati</taxon>
        <taxon>Pseudomonadota</taxon>
        <taxon>Alphaproteobacteria</taxon>
        <taxon>Acetobacterales</taxon>
        <taxon>Acetobacteraceae</taxon>
        <taxon>Acetobacter</taxon>
    </lineage>
</organism>
<accession>A0A0S3JPI6</accession>
<dbReference type="EMBL" id="CP013469">
    <property type="protein sequence ID" value="ALR88313.1"/>
    <property type="molecule type" value="Genomic_DNA"/>
</dbReference>
<name>A0A0S3JPI6_ACEPA</name>
<evidence type="ECO:0000256" key="1">
    <source>
        <dbReference type="SAM" id="MobiDB-lite"/>
    </source>
</evidence>
<geneLocation type="plasmid" evidence="2">
    <name>ApAb3p1</name>
</geneLocation>
<feature type="compositionally biased region" description="Polar residues" evidence="1">
    <location>
        <begin position="193"/>
        <end position="210"/>
    </location>
</feature>
<reference evidence="2" key="1">
    <citation type="submission" date="2015-11" db="EMBL/GenBank/DDBJ databases">
        <title>Plasmid sequences of Acetobacter pasteurianus Ab3.</title>
        <authorList>
            <person name="Xia K."/>
            <person name="Li Y."/>
        </authorList>
    </citation>
    <scope>NUCLEOTIDE SEQUENCE</scope>
    <source>
        <strain evidence="2">Ab3</strain>
        <plasmid evidence="2">ApAb3p1</plasmid>
    </source>
</reference>
<feature type="compositionally biased region" description="Low complexity" evidence="1">
    <location>
        <begin position="109"/>
        <end position="121"/>
    </location>
</feature>
<protein>
    <submittedName>
        <fullName evidence="2">Uncharacterized protein</fullName>
    </submittedName>
</protein>
<sequence>MTTITIETEGQPPIVITVGHSNTMTVSKKDYLTHPQPHPLSPPAHALPSMSPTAASPSGWKNCLRNYAPGVALGVIAAIVIIGSRPAQIPTPMMQDPGNTIPQQPMLPPLSGGPIGASSPSGGYGPDGQEGPRSVNETVRDTQRAIASDRIGLPQQRPDGTGPTGAGLNQGGAPTAGVAPTIKGAPVVGLPQPGSSDTSSKSNSPFGLEP</sequence>
<evidence type="ECO:0000313" key="2">
    <source>
        <dbReference type="EMBL" id="ALR88313.1"/>
    </source>
</evidence>
<proteinExistence type="predicted"/>
<keyword evidence="2" id="KW-0614">Plasmid</keyword>